<dbReference type="Pfam" id="PF04828">
    <property type="entry name" value="GFA"/>
    <property type="match status" value="1"/>
</dbReference>
<evidence type="ECO:0000313" key="6">
    <source>
        <dbReference type="EMBL" id="KAF1937941.1"/>
    </source>
</evidence>
<dbReference type="PANTHER" id="PTHR33337">
    <property type="entry name" value="GFA DOMAIN-CONTAINING PROTEIN"/>
    <property type="match status" value="1"/>
</dbReference>
<dbReference type="InterPro" id="IPR011057">
    <property type="entry name" value="Mss4-like_sf"/>
</dbReference>
<accession>A0A6A5SBE1</accession>
<keyword evidence="4" id="KW-0456">Lyase</keyword>
<evidence type="ECO:0000256" key="4">
    <source>
        <dbReference type="ARBA" id="ARBA00023239"/>
    </source>
</evidence>
<comment type="similarity">
    <text evidence="1">Belongs to the Gfa family.</text>
</comment>
<reference evidence="6" key="1">
    <citation type="journal article" date="2020" name="Stud. Mycol.">
        <title>101 Dothideomycetes genomes: a test case for predicting lifestyles and emergence of pathogens.</title>
        <authorList>
            <person name="Haridas S."/>
            <person name="Albert R."/>
            <person name="Binder M."/>
            <person name="Bloem J."/>
            <person name="Labutti K."/>
            <person name="Salamov A."/>
            <person name="Andreopoulos B."/>
            <person name="Baker S."/>
            <person name="Barry K."/>
            <person name="Bills G."/>
            <person name="Bluhm B."/>
            <person name="Cannon C."/>
            <person name="Castanera R."/>
            <person name="Culley D."/>
            <person name="Daum C."/>
            <person name="Ezra D."/>
            <person name="Gonzalez J."/>
            <person name="Henrissat B."/>
            <person name="Kuo A."/>
            <person name="Liang C."/>
            <person name="Lipzen A."/>
            <person name="Lutzoni F."/>
            <person name="Magnuson J."/>
            <person name="Mondo S."/>
            <person name="Nolan M."/>
            <person name="Ohm R."/>
            <person name="Pangilinan J."/>
            <person name="Park H.-J."/>
            <person name="Ramirez L."/>
            <person name="Alfaro M."/>
            <person name="Sun H."/>
            <person name="Tritt A."/>
            <person name="Yoshinaga Y."/>
            <person name="Zwiers L.-H."/>
            <person name="Turgeon B."/>
            <person name="Goodwin S."/>
            <person name="Spatafora J."/>
            <person name="Crous P."/>
            <person name="Grigoriev I."/>
        </authorList>
    </citation>
    <scope>NUCLEOTIDE SEQUENCE</scope>
    <source>
        <strain evidence="6">CBS 161.51</strain>
    </source>
</reference>
<evidence type="ECO:0000259" key="5">
    <source>
        <dbReference type="PROSITE" id="PS51891"/>
    </source>
</evidence>
<keyword evidence="2" id="KW-0479">Metal-binding</keyword>
<evidence type="ECO:0000256" key="2">
    <source>
        <dbReference type="ARBA" id="ARBA00022723"/>
    </source>
</evidence>
<dbReference type="EMBL" id="ML976120">
    <property type="protein sequence ID" value="KAF1937941.1"/>
    <property type="molecule type" value="Genomic_DNA"/>
</dbReference>
<dbReference type="PROSITE" id="PS51891">
    <property type="entry name" value="CENP_V_GFA"/>
    <property type="match status" value="1"/>
</dbReference>
<gene>
    <name evidence="6" type="ORF">EJ02DRAFT_355673</name>
</gene>
<protein>
    <recommendedName>
        <fullName evidence="5">CENP-V/GFA domain-containing protein</fullName>
    </recommendedName>
</protein>
<organism evidence="6 7">
    <name type="scientific">Clathrospora elynae</name>
    <dbReference type="NCBI Taxonomy" id="706981"/>
    <lineage>
        <taxon>Eukaryota</taxon>
        <taxon>Fungi</taxon>
        <taxon>Dikarya</taxon>
        <taxon>Ascomycota</taxon>
        <taxon>Pezizomycotina</taxon>
        <taxon>Dothideomycetes</taxon>
        <taxon>Pleosporomycetidae</taxon>
        <taxon>Pleosporales</taxon>
        <taxon>Diademaceae</taxon>
        <taxon>Clathrospora</taxon>
    </lineage>
</organism>
<feature type="domain" description="CENP-V/GFA" evidence="5">
    <location>
        <begin position="9"/>
        <end position="116"/>
    </location>
</feature>
<evidence type="ECO:0000256" key="3">
    <source>
        <dbReference type="ARBA" id="ARBA00022833"/>
    </source>
</evidence>
<dbReference type="Proteomes" id="UP000800038">
    <property type="component" value="Unassembled WGS sequence"/>
</dbReference>
<evidence type="ECO:0000256" key="1">
    <source>
        <dbReference type="ARBA" id="ARBA00005495"/>
    </source>
</evidence>
<keyword evidence="3" id="KW-0862">Zinc</keyword>
<dbReference type="GO" id="GO:0046872">
    <property type="term" value="F:metal ion binding"/>
    <property type="evidence" value="ECO:0007669"/>
    <property type="project" value="UniProtKB-KW"/>
</dbReference>
<name>A0A6A5SBE1_9PLEO</name>
<dbReference type="SUPFAM" id="SSF51316">
    <property type="entry name" value="Mss4-like"/>
    <property type="match status" value="1"/>
</dbReference>
<dbReference type="InterPro" id="IPR006913">
    <property type="entry name" value="CENP-V/GFA"/>
</dbReference>
<dbReference type="OrthoDB" id="406544at2759"/>
<keyword evidence="7" id="KW-1185">Reference proteome</keyword>
<dbReference type="Gene3D" id="3.90.1590.10">
    <property type="entry name" value="glutathione-dependent formaldehyde- activating enzyme (gfa)"/>
    <property type="match status" value="1"/>
</dbReference>
<sequence>MSPSSDQPRTGACLCKNITFRVTGQEINFAICHCTNCRRNCGTTYTANAWFPDKNFHWTSGSGLLRQYDDSDTSTGEVVHRSFCTNCGSPMLTKSPRMPGVTIIPSGVFDGKQEWKPAYEQWRCSKVCFVDDVRGVKEGSLYEGFPDLGEFERVLRKL</sequence>
<dbReference type="AlphaFoldDB" id="A0A6A5SBE1"/>
<proteinExistence type="inferred from homology"/>
<evidence type="ECO:0000313" key="7">
    <source>
        <dbReference type="Proteomes" id="UP000800038"/>
    </source>
</evidence>
<dbReference type="PANTHER" id="PTHR33337:SF40">
    <property type="entry name" value="CENP-V_GFA DOMAIN-CONTAINING PROTEIN-RELATED"/>
    <property type="match status" value="1"/>
</dbReference>
<dbReference type="GO" id="GO:0016846">
    <property type="term" value="F:carbon-sulfur lyase activity"/>
    <property type="evidence" value="ECO:0007669"/>
    <property type="project" value="InterPro"/>
</dbReference>